<organism evidence="2 4">
    <name type="scientific">Modestobacter muralis</name>
    <dbReference type="NCBI Taxonomy" id="1608614"/>
    <lineage>
        <taxon>Bacteria</taxon>
        <taxon>Bacillati</taxon>
        <taxon>Actinomycetota</taxon>
        <taxon>Actinomycetes</taxon>
        <taxon>Geodermatophilales</taxon>
        <taxon>Geodermatophilaceae</taxon>
        <taxon>Modestobacter</taxon>
    </lineage>
</organism>
<dbReference type="SUPFAM" id="SSF82784">
    <property type="entry name" value="OsmC-like"/>
    <property type="match status" value="1"/>
</dbReference>
<comment type="caution">
    <text evidence="2">The sequence shown here is derived from an EMBL/GenBank/DDBJ whole genome shotgun (WGS) entry which is preliminary data.</text>
</comment>
<dbReference type="InterPro" id="IPR015946">
    <property type="entry name" value="KH_dom-like_a/b"/>
</dbReference>
<keyword evidence="4" id="KW-1185">Reference proteome</keyword>
<dbReference type="EMBL" id="JAAGWH010000013">
    <property type="protein sequence ID" value="NEK93933.1"/>
    <property type="molecule type" value="Genomic_DNA"/>
</dbReference>
<comment type="similarity">
    <text evidence="1">Belongs to the OsmC/Ohr family.</text>
</comment>
<evidence type="ECO:0000313" key="5">
    <source>
        <dbReference type="Proteomes" id="UP000471152"/>
    </source>
</evidence>
<dbReference type="InterPro" id="IPR003718">
    <property type="entry name" value="OsmC/Ohr_fam"/>
</dbReference>
<reference evidence="3 5" key="2">
    <citation type="submission" date="2020-02" db="EMBL/GenBank/DDBJ databases">
        <title>The WGS of Modestobacter muralis DSM 100205.</title>
        <authorList>
            <person name="Jiang Z."/>
        </authorList>
    </citation>
    <scope>NUCLEOTIDE SEQUENCE [LARGE SCALE GENOMIC DNA]</scope>
    <source>
        <strain evidence="3 5">DSM 100205</strain>
    </source>
</reference>
<name>A0A6P0ESW5_9ACTN</name>
<dbReference type="Gene3D" id="3.30.300.20">
    <property type="match status" value="1"/>
</dbReference>
<gene>
    <name evidence="3" type="ORF">G3R41_07050</name>
    <name evidence="2" type="ORF">GCU67_07050</name>
</gene>
<dbReference type="EMBL" id="JAAGWB010000013">
    <property type="protein sequence ID" value="NEN50700.1"/>
    <property type="molecule type" value="Genomic_DNA"/>
</dbReference>
<sequence length="140" mass="14092">MAAVYTALATATGEGRNGHTRTSDGTIDLDLTVPTEMGGPGGGANPEQLFAAGYAACFHGALKMVAGKQKVAFTDSAVTAEVGIGPNDAGGFALEVTLRVELGGIEQSAAEALVEAAHQVCPYSNATRGNVPVTLEVETA</sequence>
<dbReference type="RefSeq" id="WP_163610315.1">
    <property type="nucleotide sequence ID" value="NZ_JAAGWB010000013.1"/>
</dbReference>
<dbReference type="PANTHER" id="PTHR33797">
    <property type="entry name" value="ORGANIC HYDROPEROXIDE RESISTANCE PROTEIN-LIKE"/>
    <property type="match status" value="1"/>
</dbReference>
<dbReference type="Proteomes" id="UP000468828">
    <property type="component" value="Unassembled WGS sequence"/>
</dbReference>
<dbReference type="InterPro" id="IPR019953">
    <property type="entry name" value="OHR"/>
</dbReference>
<proteinExistence type="inferred from homology"/>
<accession>A0A6P0ESW5</accession>
<dbReference type="PANTHER" id="PTHR33797:SF2">
    <property type="entry name" value="ORGANIC HYDROPEROXIDE RESISTANCE PROTEIN-LIKE"/>
    <property type="match status" value="1"/>
</dbReference>
<evidence type="ECO:0000256" key="1">
    <source>
        <dbReference type="ARBA" id="ARBA00007378"/>
    </source>
</evidence>
<evidence type="ECO:0000313" key="4">
    <source>
        <dbReference type="Proteomes" id="UP000468828"/>
    </source>
</evidence>
<dbReference type="Pfam" id="PF02566">
    <property type="entry name" value="OsmC"/>
    <property type="match status" value="1"/>
</dbReference>
<dbReference type="AlphaFoldDB" id="A0A6P0ESW5"/>
<dbReference type="Gene3D" id="2.20.25.10">
    <property type="match status" value="1"/>
</dbReference>
<dbReference type="NCBIfam" id="TIGR03561">
    <property type="entry name" value="organ_hyd_perox"/>
    <property type="match status" value="1"/>
</dbReference>
<reference evidence="2 4" key="1">
    <citation type="submission" date="2020-01" db="EMBL/GenBank/DDBJ databases">
        <title>the WGS Modestobacter muralis CPCC 204518.</title>
        <authorList>
            <person name="Jiang Z."/>
        </authorList>
    </citation>
    <scope>NUCLEOTIDE SEQUENCE [LARGE SCALE GENOMIC DNA]</scope>
    <source>
        <strain evidence="2 4">DSM 100205</strain>
    </source>
</reference>
<evidence type="ECO:0000313" key="2">
    <source>
        <dbReference type="EMBL" id="NEK93933.1"/>
    </source>
</evidence>
<protein>
    <submittedName>
        <fullName evidence="2">Organic hydroperoxide resistance protein</fullName>
    </submittedName>
</protein>
<evidence type="ECO:0000313" key="3">
    <source>
        <dbReference type="EMBL" id="NEN50700.1"/>
    </source>
</evidence>
<dbReference type="GO" id="GO:0006979">
    <property type="term" value="P:response to oxidative stress"/>
    <property type="evidence" value="ECO:0007669"/>
    <property type="project" value="InterPro"/>
</dbReference>
<dbReference type="InterPro" id="IPR036102">
    <property type="entry name" value="OsmC/Ohrsf"/>
</dbReference>
<dbReference type="Proteomes" id="UP000471152">
    <property type="component" value="Unassembled WGS sequence"/>
</dbReference>